<name>A0ABU1TQQ9_9FLAO</name>
<dbReference type="RefSeq" id="WP_310026737.1">
    <property type="nucleotide sequence ID" value="NZ_JAVDVI010000009.1"/>
</dbReference>
<gene>
    <name evidence="2" type="ORF">J2X31_002248</name>
</gene>
<feature type="compositionally biased region" description="Polar residues" evidence="1">
    <location>
        <begin position="67"/>
        <end position="88"/>
    </location>
</feature>
<comment type="caution">
    <text evidence="2">The sequence shown here is derived from an EMBL/GenBank/DDBJ whole genome shotgun (WGS) entry which is preliminary data.</text>
</comment>
<organism evidence="2 3">
    <name type="scientific">Flavobacterium arsenatis</name>
    <dbReference type="NCBI Taxonomy" id="1484332"/>
    <lineage>
        <taxon>Bacteria</taxon>
        <taxon>Pseudomonadati</taxon>
        <taxon>Bacteroidota</taxon>
        <taxon>Flavobacteriia</taxon>
        <taxon>Flavobacteriales</taxon>
        <taxon>Flavobacteriaceae</taxon>
        <taxon>Flavobacterium</taxon>
    </lineage>
</organism>
<feature type="region of interest" description="Disordered" evidence="1">
    <location>
        <begin position="1"/>
        <end position="88"/>
    </location>
</feature>
<keyword evidence="3" id="KW-1185">Reference proteome</keyword>
<evidence type="ECO:0000256" key="1">
    <source>
        <dbReference type="SAM" id="MobiDB-lite"/>
    </source>
</evidence>
<evidence type="ECO:0000313" key="3">
    <source>
        <dbReference type="Proteomes" id="UP001255185"/>
    </source>
</evidence>
<evidence type="ECO:0000313" key="2">
    <source>
        <dbReference type="EMBL" id="MDR6968231.1"/>
    </source>
</evidence>
<protein>
    <submittedName>
        <fullName evidence="2">Uncharacterized protein</fullName>
    </submittedName>
</protein>
<accession>A0ABU1TQQ9</accession>
<reference evidence="2 3" key="1">
    <citation type="submission" date="2023-07" db="EMBL/GenBank/DDBJ databases">
        <title>Sorghum-associated microbial communities from plants grown in Nebraska, USA.</title>
        <authorList>
            <person name="Schachtman D."/>
        </authorList>
    </citation>
    <scope>NUCLEOTIDE SEQUENCE [LARGE SCALE GENOMIC DNA]</scope>
    <source>
        <strain evidence="2 3">3773</strain>
    </source>
</reference>
<sequence length="88" mass="10316">MRRETRSILRDTKGTLRNTKKTLRETKRTLRSTKRILRDTKRMLRGTKGTLPDKQDKPSHDFKIKKCNTTSFKTQPSPKHFSKLSSGQ</sequence>
<feature type="compositionally biased region" description="Basic and acidic residues" evidence="1">
    <location>
        <begin position="1"/>
        <end position="14"/>
    </location>
</feature>
<feature type="compositionally biased region" description="Basic and acidic residues" evidence="1">
    <location>
        <begin position="51"/>
        <end position="64"/>
    </location>
</feature>
<dbReference type="Proteomes" id="UP001255185">
    <property type="component" value="Unassembled WGS sequence"/>
</dbReference>
<proteinExistence type="predicted"/>
<dbReference type="EMBL" id="JAVDVI010000009">
    <property type="protein sequence ID" value="MDR6968231.1"/>
    <property type="molecule type" value="Genomic_DNA"/>
</dbReference>